<dbReference type="PANTHER" id="PTHR42798:SF7">
    <property type="entry name" value="ALPHA-D-RIBOSE 1-METHYLPHOSPHONATE 5-TRIPHOSPHATE SYNTHASE SUBUNIT PHNL"/>
    <property type="match status" value="1"/>
</dbReference>
<comment type="subunit">
    <text evidence="8">The complex is composed of two ATP-binding proteins (LolD) and two transmembrane proteins (LolC and LolE).</text>
</comment>
<keyword evidence="2 8" id="KW-0813">Transport</keyword>
<comment type="similarity">
    <text evidence="8">Belongs to the ABC transporter superfamily. Lipoprotein translocase (TC 3.A.1.125) family.</text>
</comment>
<dbReference type="InterPro" id="IPR003593">
    <property type="entry name" value="AAA+_ATPase"/>
</dbReference>
<dbReference type="NCBIfam" id="TIGR02211">
    <property type="entry name" value="LolD_lipo_ex"/>
    <property type="match status" value="1"/>
</dbReference>
<evidence type="ECO:0000256" key="2">
    <source>
        <dbReference type="ARBA" id="ARBA00022448"/>
    </source>
</evidence>
<evidence type="ECO:0000313" key="11">
    <source>
        <dbReference type="Proteomes" id="UP000298745"/>
    </source>
</evidence>
<keyword evidence="7 8" id="KW-0472">Membrane</keyword>
<dbReference type="GO" id="GO:0005524">
    <property type="term" value="F:ATP binding"/>
    <property type="evidence" value="ECO:0007669"/>
    <property type="project" value="UniProtKB-UniRule"/>
</dbReference>
<evidence type="ECO:0000256" key="6">
    <source>
        <dbReference type="ARBA" id="ARBA00022967"/>
    </source>
</evidence>
<protein>
    <recommendedName>
        <fullName evidence="8">Lipoprotein-releasing system ATP-binding protein LolD</fullName>
        <ecNumber evidence="8">7.6.2.-</ecNumber>
    </recommendedName>
</protein>
<sequence>MNNIIIKCINLSKSYQDRDFNYEILKNISFELKKGDITGIIGQSGSGKTTFLHVLSGLDTPTSGQILFYGRPFDSMTSYEIAKFRNTKLGFIYQFHYLMLDFNVLENVAIPLLINNKSVKESEETAYQILKKIKLEHKIKKYPSEISGGERQRVAIARAFVNKPDLIIADEPTGNLDEYNIHIILNLIFEFNTNFKTSFLIVTHDPILIKKIPFLLHMKNGELFNYEN</sequence>
<dbReference type="PANTHER" id="PTHR42798">
    <property type="entry name" value="LIPOPROTEIN-RELEASING SYSTEM ATP-BINDING PROTEIN LOLD"/>
    <property type="match status" value="1"/>
</dbReference>
<dbReference type="PROSITE" id="PS00211">
    <property type="entry name" value="ABC_TRANSPORTER_1"/>
    <property type="match status" value="1"/>
</dbReference>
<keyword evidence="10" id="KW-0449">Lipoprotein</keyword>
<dbReference type="SMART" id="SM00382">
    <property type="entry name" value="AAA"/>
    <property type="match status" value="1"/>
</dbReference>
<dbReference type="PROSITE" id="PS50893">
    <property type="entry name" value="ABC_TRANSPORTER_2"/>
    <property type="match status" value="1"/>
</dbReference>
<evidence type="ECO:0000256" key="4">
    <source>
        <dbReference type="ARBA" id="ARBA00022741"/>
    </source>
</evidence>
<comment type="function">
    <text evidence="8">Part of the ABC transporter complex LolCDE involved in the translocation of mature outer membrane-directed lipoproteins, from the inner membrane to the periplasmic chaperone, LolA. Responsible for the formation of the LolA-lipoprotein complex in an ATP-dependent manner.</text>
</comment>
<keyword evidence="3 8" id="KW-1003">Cell membrane</keyword>
<evidence type="ECO:0000259" key="9">
    <source>
        <dbReference type="PROSITE" id="PS50893"/>
    </source>
</evidence>
<accession>A0A4D6YD01</accession>
<dbReference type="InterPro" id="IPR017871">
    <property type="entry name" value="ABC_transporter-like_CS"/>
</dbReference>
<dbReference type="InterPro" id="IPR003439">
    <property type="entry name" value="ABC_transporter-like_ATP-bd"/>
</dbReference>
<dbReference type="SUPFAM" id="SSF52540">
    <property type="entry name" value="P-loop containing nucleoside triphosphate hydrolases"/>
    <property type="match status" value="1"/>
</dbReference>
<evidence type="ECO:0000256" key="8">
    <source>
        <dbReference type="RuleBase" id="RU367068"/>
    </source>
</evidence>
<keyword evidence="8" id="KW-0997">Cell inner membrane</keyword>
<dbReference type="InterPro" id="IPR017911">
    <property type="entry name" value="MacB-like_ATP-bd"/>
</dbReference>
<dbReference type="EMBL" id="CP034864">
    <property type="protein sequence ID" value="QCI23834.1"/>
    <property type="molecule type" value="Genomic_DNA"/>
</dbReference>
<keyword evidence="4 8" id="KW-0547">Nucleotide-binding</keyword>
<evidence type="ECO:0000256" key="3">
    <source>
        <dbReference type="ARBA" id="ARBA00022475"/>
    </source>
</evidence>
<dbReference type="Proteomes" id="UP000298745">
    <property type="component" value="Chromosome"/>
</dbReference>
<gene>
    <name evidence="8 10" type="primary">lolD</name>
    <name evidence="10" type="ORF">D9V74_01390</name>
</gene>
<dbReference type="GO" id="GO:0005886">
    <property type="term" value="C:plasma membrane"/>
    <property type="evidence" value="ECO:0007669"/>
    <property type="project" value="UniProtKB-SubCell"/>
</dbReference>
<name>A0A4D6YD01_9GAMM</name>
<proteinExistence type="inferred from homology"/>
<organism evidence="10 11">
    <name type="scientific">Buchnera aphidicola</name>
    <name type="common">Macrosiphoniella sanborni</name>
    <dbReference type="NCBI Taxonomy" id="1241865"/>
    <lineage>
        <taxon>Bacteria</taxon>
        <taxon>Pseudomonadati</taxon>
        <taxon>Pseudomonadota</taxon>
        <taxon>Gammaproteobacteria</taxon>
        <taxon>Enterobacterales</taxon>
        <taxon>Erwiniaceae</taxon>
        <taxon>Buchnera</taxon>
    </lineage>
</organism>
<evidence type="ECO:0000313" key="10">
    <source>
        <dbReference type="EMBL" id="QCI23834.1"/>
    </source>
</evidence>
<dbReference type="RefSeq" id="WP_158362602.1">
    <property type="nucleotide sequence ID" value="NZ_CP034864.1"/>
</dbReference>
<evidence type="ECO:0000256" key="1">
    <source>
        <dbReference type="ARBA" id="ARBA00006526"/>
    </source>
</evidence>
<keyword evidence="5 8" id="KW-0067">ATP-binding</keyword>
<reference evidence="10 11" key="2">
    <citation type="submission" date="2019-05" db="EMBL/GenBank/DDBJ databases">
        <title>Genome evolution of the obligate endosymbiont Buchnera aphidicola.</title>
        <authorList>
            <person name="Moran N.A."/>
        </authorList>
    </citation>
    <scope>NUCLEOTIDE SEQUENCE [LARGE SCALE GENOMIC DNA]</scope>
    <source>
        <strain evidence="10 11">Msa</strain>
    </source>
</reference>
<dbReference type="Pfam" id="PF00005">
    <property type="entry name" value="ABC_tran"/>
    <property type="match status" value="1"/>
</dbReference>
<dbReference type="Gene3D" id="3.40.50.300">
    <property type="entry name" value="P-loop containing nucleotide triphosphate hydrolases"/>
    <property type="match status" value="1"/>
</dbReference>
<dbReference type="EC" id="7.6.2.-" evidence="8"/>
<comment type="similarity">
    <text evidence="1">Belongs to the ABC transporter superfamily. Drug exporter-2 (TC 3.A.1.117) family.</text>
</comment>
<reference evidence="10 11" key="1">
    <citation type="submission" date="2018-12" db="EMBL/GenBank/DDBJ databases">
        <authorList>
            <person name="Chong R.A."/>
        </authorList>
    </citation>
    <scope>NUCLEOTIDE SEQUENCE [LARGE SCALE GENOMIC DNA]</scope>
    <source>
        <strain evidence="10 11">Msa</strain>
    </source>
</reference>
<feature type="domain" description="ABC transporter" evidence="9">
    <location>
        <begin position="6"/>
        <end position="228"/>
    </location>
</feature>
<comment type="subcellular location">
    <subcellularLocation>
        <location evidence="8">Cell inner membrane</location>
        <topology evidence="8">Peripheral membrane protein</topology>
    </subcellularLocation>
</comment>
<dbReference type="CDD" id="cd03255">
    <property type="entry name" value="ABC_MJ0796_LolCDE_FtsE"/>
    <property type="match status" value="1"/>
</dbReference>
<dbReference type="AlphaFoldDB" id="A0A4D6YD01"/>
<evidence type="ECO:0000256" key="7">
    <source>
        <dbReference type="ARBA" id="ARBA00023136"/>
    </source>
</evidence>
<dbReference type="GO" id="GO:0044873">
    <property type="term" value="P:lipoprotein localization to membrane"/>
    <property type="evidence" value="ECO:0007669"/>
    <property type="project" value="UniProtKB-UniRule"/>
</dbReference>
<dbReference type="InterPro" id="IPR027417">
    <property type="entry name" value="P-loop_NTPase"/>
</dbReference>
<dbReference type="OrthoDB" id="9801477at2"/>
<dbReference type="InterPro" id="IPR011924">
    <property type="entry name" value="LolD_lipo_ATP-bd"/>
</dbReference>
<evidence type="ECO:0000256" key="5">
    <source>
        <dbReference type="ARBA" id="ARBA00022840"/>
    </source>
</evidence>
<keyword evidence="6 8" id="KW-1278">Translocase</keyword>
<dbReference type="GO" id="GO:0016887">
    <property type="term" value="F:ATP hydrolysis activity"/>
    <property type="evidence" value="ECO:0007669"/>
    <property type="project" value="InterPro"/>
</dbReference>